<feature type="domain" description="DUF1232" evidence="6">
    <location>
        <begin position="31"/>
        <end position="66"/>
    </location>
</feature>
<evidence type="ECO:0000259" key="6">
    <source>
        <dbReference type="Pfam" id="PF06803"/>
    </source>
</evidence>
<evidence type="ECO:0000256" key="2">
    <source>
        <dbReference type="ARBA" id="ARBA00022692"/>
    </source>
</evidence>
<name>A0A3B0VD74_9ZZZZ</name>
<evidence type="ECO:0000256" key="4">
    <source>
        <dbReference type="ARBA" id="ARBA00023136"/>
    </source>
</evidence>
<gene>
    <name evidence="7" type="ORF">MNBD_DELTA04-206</name>
</gene>
<evidence type="ECO:0000256" key="5">
    <source>
        <dbReference type="SAM" id="Phobius"/>
    </source>
</evidence>
<keyword evidence="2 5" id="KW-0812">Transmembrane</keyword>
<feature type="transmembrane region" description="Helical" evidence="5">
    <location>
        <begin position="29"/>
        <end position="46"/>
    </location>
</feature>
<reference evidence="7" key="1">
    <citation type="submission" date="2018-06" db="EMBL/GenBank/DDBJ databases">
        <authorList>
            <person name="Zhirakovskaya E."/>
        </authorList>
    </citation>
    <scope>NUCLEOTIDE SEQUENCE</scope>
</reference>
<keyword evidence="3 5" id="KW-1133">Transmembrane helix</keyword>
<feature type="transmembrane region" description="Helical" evidence="5">
    <location>
        <begin position="52"/>
        <end position="72"/>
    </location>
</feature>
<dbReference type="Pfam" id="PF06803">
    <property type="entry name" value="DUF1232"/>
    <property type="match status" value="1"/>
</dbReference>
<protein>
    <recommendedName>
        <fullName evidence="6">DUF1232 domain-containing protein</fullName>
    </recommendedName>
</protein>
<dbReference type="EMBL" id="UOEY01000127">
    <property type="protein sequence ID" value="VAW41578.1"/>
    <property type="molecule type" value="Genomic_DNA"/>
</dbReference>
<dbReference type="GO" id="GO:0012505">
    <property type="term" value="C:endomembrane system"/>
    <property type="evidence" value="ECO:0007669"/>
    <property type="project" value="UniProtKB-SubCell"/>
</dbReference>
<accession>A0A3B0VD74</accession>
<keyword evidence="4 5" id="KW-0472">Membrane</keyword>
<dbReference type="AlphaFoldDB" id="A0A3B0VD74"/>
<proteinExistence type="predicted"/>
<evidence type="ECO:0000256" key="3">
    <source>
        <dbReference type="ARBA" id="ARBA00022989"/>
    </source>
</evidence>
<sequence length="81" mass="9260">MKPQVHLFAHIWSMMRHAAAVFMSRQTPWYVKVALGAGMLYIISPYDLIPDWVPVFGVMDDLALAVLLIAWASRFRVPEDT</sequence>
<evidence type="ECO:0000313" key="7">
    <source>
        <dbReference type="EMBL" id="VAW41578.1"/>
    </source>
</evidence>
<comment type="subcellular location">
    <subcellularLocation>
        <location evidence="1">Endomembrane system</location>
        <topology evidence="1">Multi-pass membrane protein</topology>
    </subcellularLocation>
</comment>
<evidence type="ECO:0000256" key="1">
    <source>
        <dbReference type="ARBA" id="ARBA00004127"/>
    </source>
</evidence>
<dbReference type="InterPro" id="IPR010652">
    <property type="entry name" value="DUF1232"/>
</dbReference>
<organism evidence="7">
    <name type="scientific">hydrothermal vent metagenome</name>
    <dbReference type="NCBI Taxonomy" id="652676"/>
    <lineage>
        <taxon>unclassified sequences</taxon>
        <taxon>metagenomes</taxon>
        <taxon>ecological metagenomes</taxon>
    </lineage>
</organism>